<keyword evidence="6 7" id="KW-0472">Membrane</keyword>
<comment type="caution">
    <text evidence="9">The sequence shown here is derived from an EMBL/GenBank/DDBJ whole genome shotgun (WGS) entry which is preliminary data.</text>
</comment>
<feature type="transmembrane region" description="Helical" evidence="7">
    <location>
        <begin position="17"/>
        <end position="42"/>
    </location>
</feature>
<sequence length="164" mass="18900">MLGWWDEIDKSEEWQRFIFYLLLCFLMALMIRFSGTIMLYSTASAGVRVDDTKVISLCAASELILYGGRLFYMLIRFPIESRGGQKKLFEVGFVTGICCACFVLRCLMVLVSSFDEDADVDVLHHPLLNLIYYMLIEILPSALVLFILRKLPPKRVSDQYHPIK</sequence>
<dbReference type="InterPro" id="IPR009457">
    <property type="entry name" value="THH1/TOM1/TOM3_dom"/>
</dbReference>
<dbReference type="PANTHER" id="PTHR31142">
    <property type="entry name" value="TOBAMOVIRUS MULTIPLICATION PROTEIN 1-LIKE ISOFORM X1"/>
    <property type="match status" value="1"/>
</dbReference>
<feature type="domain" description="THH1/TOM1/TOM3" evidence="8">
    <location>
        <begin position="54"/>
        <end position="164"/>
    </location>
</feature>
<reference evidence="9" key="1">
    <citation type="submission" date="2019-09" db="EMBL/GenBank/DDBJ databases">
        <title>Draft genome information of white flower Hibiscus syriacus.</title>
        <authorList>
            <person name="Kim Y.-M."/>
        </authorList>
    </citation>
    <scope>NUCLEOTIDE SEQUENCE [LARGE SCALE GENOMIC DNA]</scope>
    <source>
        <strain evidence="9">YM2019G1</strain>
    </source>
</reference>
<dbReference type="Pfam" id="PF06454">
    <property type="entry name" value="THH1_TOM1-3_dom"/>
    <property type="match status" value="1"/>
</dbReference>
<dbReference type="Proteomes" id="UP000436088">
    <property type="component" value="Unassembled WGS sequence"/>
</dbReference>
<evidence type="ECO:0000256" key="5">
    <source>
        <dbReference type="ARBA" id="ARBA00022989"/>
    </source>
</evidence>
<evidence type="ECO:0000256" key="7">
    <source>
        <dbReference type="SAM" id="Phobius"/>
    </source>
</evidence>
<evidence type="ECO:0000256" key="1">
    <source>
        <dbReference type="ARBA" id="ARBA00004128"/>
    </source>
</evidence>
<keyword evidence="4 7" id="KW-0812">Transmembrane</keyword>
<evidence type="ECO:0000313" key="10">
    <source>
        <dbReference type="Proteomes" id="UP000436088"/>
    </source>
</evidence>
<name>A0A6A3CR03_HIBSY</name>
<dbReference type="GO" id="GO:0005774">
    <property type="term" value="C:vacuolar membrane"/>
    <property type="evidence" value="ECO:0007669"/>
    <property type="project" value="UniProtKB-SubCell"/>
</dbReference>
<keyword evidence="5 7" id="KW-1133">Transmembrane helix</keyword>
<comment type="subcellular location">
    <subcellularLocation>
        <location evidence="1">Vacuole membrane</location>
        <topology evidence="1">Multi-pass membrane protein</topology>
    </subcellularLocation>
</comment>
<accession>A0A6A3CR03</accession>
<evidence type="ECO:0000313" key="9">
    <source>
        <dbReference type="EMBL" id="KAE8729599.1"/>
    </source>
</evidence>
<dbReference type="AlphaFoldDB" id="A0A6A3CR03"/>
<gene>
    <name evidence="9" type="ORF">F3Y22_tig00003507pilonHSYRG00130</name>
</gene>
<protein>
    <submittedName>
        <fullName evidence="9">Tobamovirus multiplication protein 1</fullName>
    </submittedName>
</protein>
<organism evidence="9 10">
    <name type="scientific">Hibiscus syriacus</name>
    <name type="common">Rose of Sharon</name>
    <dbReference type="NCBI Taxonomy" id="106335"/>
    <lineage>
        <taxon>Eukaryota</taxon>
        <taxon>Viridiplantae</taxon>
        <taxon>Streptophyta</taxon>
        <taxon>Embryophyta</taxon>
        <taxon>Tracheophyta</taxon>
        <taxon>Spermatophyta</taxon>
        <taxon>Magnoliopsida</taxon>
        <taxon>eudicotyledons</taxon>
        <taxon>Gunneridae</taxon>
        <taxon>Pentapetalae</taxon>
        <taxon>rosids</taxon>
        <taxon>malvids</taxon>
        <taxon>Malvales</taxon>
        <taxon>Malvaceae</taxon>
        <taxon>Malvoideae</taxon>
        <taxon>Hibiscus</taxon>
    </lineage>
</organism>
<comment type="similarity">
    <text evidence="2">Belongs to the plant tobamovirus multiplication TOM1 protein family.</text>
</comment>
<keyword evidence="3" id="KW-0926">Vacuole</keyword>
<evidence type="ECO:0000256" key="2">
    <source>
        <dbReference type="ARBA" id="ARBA00006779"/>
    </source>
</evidence>
<evidence type="ECO:0000259" key="8">
    <source>
        <dbReference type="Pfam" id="PF06454"/>
    </source>
</evidence>
<evidence type="ECO:0000256" key="3">
    <source>
        <dbReference type="ARBA" id="ARBA00022554"/>
    </source>
</evidence>
<evidence type="ECO:0000256" key="4">
    <source>
        <dbReference type="ARBA" id="ARBA00022692"/>
    </source>
</evidence>
<dbReference type="InterPro" id="IPR040226">
    <property type="entry name" value="THH1/TOM1/TOM3"/>
</dbReference>
<feature type="transmembrane region" description="Helical" evidence="7">
    <location>
        <begin position="130"/>
        <end position="148"/>
    </location>
</feature>
<dbReference type="PANTHER" id="PTHR31142:SF22">
    <property type="entry name" value="TOBAMOVIRUS MULTIPLICATION PROTEIN 1-LIKE"/>
    <property type="match status" value="1"/>
</dbReference>
<dbReference type="EMBL" id="VEPZ02000224">
    <property type="protein sequence ID" value="KAE8729599.1"/>
    <property type="molecule type" value="Genomic_DNA"/>
</dbReference>
<feature type="transmembrane region" description="Helical" evidence="7">
    <location>
        <begin position="87"/>
        <end position="110"/>
    </location>
</feature>
<feature type="transmembrane region" description="Helical" evidence="7">
    <location>
        <begin position="54"/>
        <end position="75"/>
    </location>
</feature>
<keyword evidence="10" id="KW-1185">Reference proteome</keyword>
<evidence type="ECO:0000256" key="6">
    <source>
        <dbReference type="ARBA" id="ARBA00023136"/>
    </source>
</evidence>
<proteinExistence type="inferred from homology"/>